<evidence type="ECO:0000256" key="1">
    <source>
        <dbReference type="ARBA" id="ARBA00022737"/>
    </source>
</evidence>
<accession>W4VA36</accession>
<feature type="domain" description="SLH" evidence="2">
    <location>
        <begin position="108"/>
        <end position="171"/>
    </location>
</feature>
<keyword evidence="1" id="KW-0677">Repeat</keyword>
<gene>
    <name evidence="3" type="ORF">JCM21531_3145</name>
</gene>
<dbReference type="PANTHER" id="PTHR43308:SF5">
    <property type="entry name" value="S-LAYER PROTEIN _ PEPTIDOGLYCAN ENDO-BETA-N-ACETYLGLUCOSAMINIDASE"/>
    <property type="match status" value="1"/>
</dbReference>
<dbReference type="InterPro" id="IPR051465">
    <property type="entry name" value="Cell_Envelope_Struct_Comp"/>
</dbReference>
<keyword evidence="4" id="KW-1185">Reference proteome</keyword>
<protein>
    <recommendedName>
        <fullName evidence="2">SLH domain-containing protein</fullName>
    </recommendedName>
</protein>
<dbReference type="Pfam" id="PF00395">
    <property type="entry name" value="SLH"/>
    <property type="match status" value="3"/>
</dbReference>
<dbReference type="EMBL" id="BAVR01000041">
    <property type="protein sequence ID" value="GAE89604.1"/>
    <property type="molecule type" value="Genomic_DNA"/>
</dbReference>
<dbReference type="InterPro" id="IPR001119">
    <property type="entry name" value="SLH_dom"/>
</dbReference>
<dbReference type="STRING" id="1294263.JCM21531_3145"/>
<feature type="domain" description="SLH" evidence="2">
    <location>
        <begin position="1"/>
        <end position="37"/>
    </location>
</feature>
<sequence length="211" mass="23650">MRGYPDGSFMPERNITRAEAAVIFAKLLGADESFGAQYTSPYSDLNDTHWAAWAIKYASSQGLFKGYPDGTFKPDQNITRAEFATVVLEFLKIVKGQELISKIATIDISKPKFDDCIGHWAQKNIEILTSLGYISGYPDGTFKPQNFIKRSESVALINRALERGPLNGAPKTFPDVDESYWAFKDIAEGALDHKYIIDEDKKEVLVEILEK</sequence>
<feature type="domain" description="SLH" evidence="2">
    <location>
        <begin position="38"/>
        <end position="101"/>
    </location>
</feature>
<comment type="caution">
    <text evidence="3">The sequence shown here is derived from an EMBL/GenBank/DDBJ whole genome shotgun (WGS) entry which is preliminary data.</text>
</comment>
<evidence type="ECO:0000259" key="2">
    <source>
        <dbReference type="PROSITE" id="PS51272"/>
    </source>
</evidence>
<dbReference type="PROSITE" id="PS51272">
    <property type="entry name" value="SLH"/>
    <property type="match status" value="3"/>
</dbReference>
<name>W4VA36_9FIRM</name>
<reference evidence="3" key="1">
    <citation type="journal article" date="2014" name="Genome Announc.">
        <title>Draft Genome Sequence of Clostridium straminisolvens Strain JCM 21531T, Isolated from a Cellulose-Degrading Bacterial Community.</title>
        <authorList>
            <person name="Yuki M."/>
            <person name="Oshima K."/>
            <person name="Suda W."/>
            <person name="Sakamoto M."/>
            <person name="Kitamura K."/>
            <person name="Iida T."/>
            <person name="Hattori M."/>
            <person name="Ohkuma M."/>
        </authorList>
    </citation>
    <scope>NUCLEOTIDE SEQUENCE [LARGE SCALE GENOMIC DNA]</scope>
    <source>
        <strain evidence="3">JCM 21531</strain>
    </source>
</reference>
<proteinExistence type="predicted"/>
<dbReference type="Proteomes" id="UP000019109">
    <property type="component" value="Unassembled WGS sequence"/>
</dbReference>
<dbReference type="PANTHER" id="PTHR43308">
    <property type="entry name" value="OUTER MEMBRANE PROTEIN ALPHA-RELATED"/>
    <property type="match status" value="1"/>
</dbReference>
<dbReference type="AlphaFoldDB" id="W4VA36"/>
<evidence type="ECO:0000313" key="3">
    <source>
        <dbReference type="EMBL" id="GAE89604.1"/>
    </source>
</evidence>
<evidence type="ECO:0000313" key="4">
    <source>
        <dbReference type="Proteomes" id="UP000019109"/>
    </source>
</evidence>
<organism evidence="3 4">
    <name type="scientific">Acetivibrio straminisolvens JCM 21531</name>
    <dbReference type="NCBI Taxonomy" id="1294263"/>
    <lineage>
        <taxon>Bacteria</taxon>
        <taxon>Bacillati</taxon>
        <taxon>Bacillota</taxon>
        <taxon>Clostridia</taxon>
        <taxon>Eubacteriales</taxon>
        <taxon>Oscillospiraceae</taxon>
        <taxon>Acetivibrio</taxon>
    </lineage>
</organism>